<dbReference type="Proteomes" id="UP000436088">
    <property type="component" value="Unassembled WGS sequence"/>
</dbReference>
<dbReference type="SUPFAM" id="SSF103511">
    <property type="entry name" value="Chlorophyll a-b binding protein"/>
    <property type="match status" value="1"/>
</dbReference>
<feature type="region of interest" description="Disordered" evidence="1">
    <location>
        <begin position="1"/>
        <end position="21"/>
    </location>
</feature>
<keyword evidence="2" id="KW-0645">Protease</keyword>
<evidence type="ECO:0000256" key="1">
    <source>
        <dbReference type="SAM" id="MobiDB-lite"/>
    </source>
</evidence>
<dbReference type="GO" id="GO:0008233">
    <property type="term" value="F:peptidase activity"/>
    <property type="evidence" value="ECO:0007669"/>
    <property type="project" value="UniProtKB-KW"/>
</dbReference>
<dbReference type="AlphaFoldDB" id="A0A6A3AU22"/>
<protein>
    <submittedName>
        <fullName evidence="2">ATP-dependent Clp protease proteolytic subunit-related protein 4</fullName>
    </submittedName>
</protein>
<dbReference type="GO" id="GO:0006508">
    <property type="term" value="P:proteolysis"/>
    <property type="evidence" value="ECO:0007669"/>
    <property type="project" value="UniProtKB-KW"/>
</dbReference>
<keyword evidence="2" id="KW-0378">Hydrolase</keyword>
<evidence type="ECO:0000313" key="3">
    <source>
        <dbReference type="Proteomes" id="UP000436088"/>
    </source>
</evidence>
<comment type="caution">
    <text evidence="2">The sequence shown here is derived from an EMBL/GenBank/DDBJ whole genome shotgun (WGS) entry which is preliminary data.</text>
</comment>
<organism evidence="2 3">
    <name type="scientific">Hibiscus syriacus</name>
    <name type="common">Rose of Sharon</name>
    <dbReference type="NCBI Taxonomy" id="106335"/>
    <lineage>
        <taxon>Eukaryota</taxon>
        <taxon>Viridiplantae</taxon>
        <taxon>Streptophyta</taxon>
        <taxon>Embryophyta</taxon>
        <taxon>Tracheophyta</taxon>
        <taxon>Spermatophyta</taxon>
        <taxon>Magnoliopsida</taxon>
        <taxon>eudicotyledons</taxon>
        <taxon>Gunneridae</taxon>
        <taxon>Pentapetalae</taxon>
        <taxon>rosids</taxon>
        <taxon>malvids</taxon>
        <taxon>Malvales</taxon>
        <taxon>Malvaceae</taxon>
        <taxon>Malvoideae</taxon>
        <taxon>Hibiscus</taxon>
    </lineage>
</organism>
<keyword evidence="3" id="KW-1185">Reference proteome</keyword>
<reference evidence="2" key="1">
    <citation type="submission" date="2019-09" db="EMBL/GenBank/DDBJ databases">
        <title>Draft genome information of white flower Hibiscus syriacus.</title>
        <authorList>
            <person name="Kim Y.-M."/>
        </authorList>
    </citation>
    <scope>NUCLEOTIDE SEQUENCE [LARGE SCALE GENOMIC DNA]</scope>
    <source>
        <strain evidence="2">YM2019G1</strain>
    </source>
</reference>
<gene>
    <name evidence="2" type="ORF">F3Y22_tig00110348pilonHSYRG00029</name>
</gene>
<accession>A0A6A3AU22</accession>
<proteinExistence type="predicted"/>
<evidence type="ECO:0000313" key="2">
    <source>
        <dbReference type="EMBL" id="KAE8708190.1"/>
    </source>
</evidence>
<sequence>MLKIMQGSLPKRHRLGRSLPGNGVGVLASTAAVQDPTSNQKDPLLEKAVEGSTGSNGAAVSTSSAAEVEDLSKFEDPKWIGGTWDLKQFQKDGTTYWDAVIDTGRAAMIGFFLAYLVDSLTGVGLVNQMENFFCKTLLFVAVGGVLLIRKNEDLDNIKKLVEETSFYDKQWQAIWQDDNNGSNDS</sequence>
<name>A0A6A3AU22_HIBSY</name>
<dbReference type="EMBL" id="VEPZ02000948">
    <property type="protein sequence ID" value="KAE8708190.1"/>
    <property type="molecule type" value="Genomic_DNA"/>
</dbReference>